<evidence type="ECO:0000313" key="3">
    <source>
        <dbReference type="EMBL" id="MFC2992089.1"/>
    </source>
</evidence>
<protein>
    <submittedName>
        <fullName evidence="3">Uncharacterized protein</fullName>
    </submittedName>
</protein>
<accession>A0ABV7B5Q0</accession>
<keyword evidence="2" id="KW-0472">Membrane</keyword>
<dbReference type="Proteomes" id="UP001595386">
    <property type="component" value="Unassembled WGS sequence"/>
</dbReference>
<evidence type="ECO:0000313" key="4">
    <source>
        <dbReference type="Proteomes" id="UP001595386"/>
    </source>
</evidence>
<proteinExistence type="predicted"/>
<keyword evidence="2" id="KW-0812">Transmembrane</keyword>
<sequence length="154" mass="16882">MAYVLVMGGLALSVSFTLGWMLWRALRWAWSLVARPSVRGGATPRPRARKAPAPRKTAAKPASRPAAKPAAKTTPREPWALTHWLADRHSALPLASLALLLYGLTRVVEFGMTRRPLSPPAGYHTLVDVLGWAAAVLVTLTLMNLLARWRCRKG</sequence>
<dbReference type="EMBL" id="JBHRSQ010000011">
    <property type="protein sequence ID" value="MFC2992089.1"/>
    <property type="molecule type" value="Genomic_DNA"/>
</dbReference>
<keyword evidence="4" id="KW-1185">Reference proteome</keyword>
<feature type="transmembrane region" description="Helical" evidence="2">
    <location>
        <begin position="91"/>
        <end position="109"/>
    </location>
</feature>
<feature type="transmembrane region" description="Helical" evidence="2">
    <location>
        <begin position="129"/>
        <end position="147"/>
    </location>
</feature>
<feature type="transmembrane region" description="Helical" evidence="2">
    <location>
        <begin position="6"/>
        <end position="26"/>
    </location>
</feature>
<reference evidence="4" key="1">
    <citation type="journal article" date="2019" name="Int. J. Syst. Evol. Microbiol.">
        <title>The Global Catalogue of Microorganisms (GCM) 10K type strain sequencing project: providing services to taxonomists for standard genome sequencing and annotation.</title>
        <authorList>
            <consortium name="The Broad Institute Genomics Platform"/>
            <consortium name="The Broad Institute Genome Sequencing Center for Infectious Disease"/>
            <person name="Wu L."/>
            <person name="Ma J."/>
        </authorList>
    </citation>
    <scope>NUCLEOTIDE SEQUENCE [LARGE SCALE GENOMIC DNA]</scope>
    <source>
        <strain evidence="4">KCTC 52660</strain>
    </source>
</reference>
<evidence type="ECO:0000256" key="2">
    <source>
        <dbReference type="SAM" id="Phobius"/>
    </source>
</evidence>
<organism evidence="3 4">
    <name type="scientific">Halomonas tibetensis</name>
    <dbReference type="NCBI Taxonomy" id="2259590"/>
    <lineage>
        <taxon>Bacteria</taxon>
        <taxon>Pseudomonadati</taxon>
        <taxon>Pseudomonadota</taxon>
        <taxon>Gammaproteobacteria</taxon>
        <taxon>Oceanospirillales</taxon>
        <taxon>Halomonadaceae</taxon>
        <taxon>Halomonas</taxon>
    </lineage>
</organism>
<keyword evidence="2" id="KW-1133">Transmembrane helix</keyword>
<feature type="region of interest" description="Disordered" evidence="1">
    <location>
        <begin position="38"/>
        <end position="75"/>
    </location>
</feature>
<comment type="caution">
    <text evidence="3">The sequence shown here is derived from an EMBL/GenBank/DDBJ whole genome shotgun (WGS) entry which is preliminary data.</text>
</comment>
<dbReference type="RefSeq" id="WP_379757661.1">
    <property type="nucleotide sequence ID" value="NZ_JBHRSQ010000011.1"/>
</dbReference>
<feature type="compositionally biased region" description="Low complexity" evidence="1">
    <location>
        <begin position="54"/>
        <end position="73"/>
    </location>
</feature>
<evidence type="ECO:0000256" key="1">
    <source>
        <dbReference type="SAM" id="MobiDB-lite"/>
    </source>
</evidence>
<name>A0ABV7B5Q0_9GAMM</name>
<gene>
    <name evidence="3" type="ORF">ACFODV_08590</name>
</gene>